<keyword evidence="1" id="KW-0732">Signal</keyword>
<dbReference type="EMBL" id="MUHG01000025">
    <property type="protein sequence ID" value="OXB17344.1"/>
    <property type="molecule type" value="Genomic_DNA"/>
</dbReference>
<dbReference type="RefSeq" id="WP_070908522.1">
    <property type="nucleotide sequence ID" value="NZ_MIKE01000027.1"/>
</dbReference>
<dbReference type="STRING" id="1278819.BHE19_17380"/>
<sequence>MKKILTLVSIAFIGLTAKAQDTNQGLKGTWFATSQFGYQQTKTGDVKNTNLSVLPIVGTFVTPSVAVGAGFGIINIKADAKAGTVAKTDLLVIQPLARKYWNVAGSLYFFGQVAAPIITGKEKESDLKISQYGLSVSGGFDYFISKNFSVEFSYDLANFTSTTLDPKNGEKTTVTNFGLAHVANVDPFYNTALAGSRPNLTSPLSFGFKFLF</sequence>
<organism evidence="2 4">
    <name type="scientific">Flavobacterium tructae</name>
    <dbReference type="NCBI Taxonomy" id="1114873"/>
    <lineage>
        <taxon>Bacteria</taxon>
        <taxon>Pseudomonadati</taxon>
        <taxon>Bacteroidota</taxon>
        <taxon>Flavobacteriia</taxon>
        <taxon>Flavobacteriales</taxon>
        <taxon>Flavobacteriaceae</taxon>
        <taxon>Flavobacterium</taxon>
    </lineage>
</organism>
<feature type="chain" id="PRO_5010200147" description="Outer membrane protein beta-barrel domain-containing protein" evidence="1">
    <location>
        <begin position="20"/>
        <end position="212"/>
    </location>
</feature>
<feature type="signal peptide" evidence="1">
    <location>
        <begin position="1"/>
        <end position="19"/>
    </location>
</feature>
<proteinExistence type="predicted"/>
<dbReference type="Proteomes" id="UP000198319">
    <property type="component" value="Unassembled WGS sequence"/>
</dbReference>
<name>A0A1S1J2Z4_9FLAO</name>
<dbReference type="InterPro" id="IPR011250">
    <property type="entry name" value="OMP/PagP_B-barrel"/>
</dbReference>
<reference evidence="2" key="2">
    <citation type="submission" date="2016-09" db="EMBL/GenBank/DDBJ databases">
        <authorList>
            <person name="Capua I."/>
            <person name="De Benedictis P."/>
            <person name="Joannis T."/>
            <person name="Lombin L.H."/>
            <person name="Cattoli G."/>
        </authorList>
    </citation>
    <scope>NUCLEOTIDE SEQUENCE [LARGE SCALE GENOMIC DNA]</scope>
    <source>
        <strain evidence="2">MSU</strain>
    </source>
</reference>
<evidence type="ECO:0000313" key="5">
    <source>
        <dbReference type="Proteomes" id="UP000198319"/>
    </source>
</evidence>
<dbReference type="OrthoDB" id="945117at2"/>
<protein>
    <recommendedName>
        <fullName evidence="6">Outer membrane protein beta-barrel domain-containing protein</fullName>
    </recommendedName>
</protein>
<evidence type="ECO:0000256" key="1">
    <source>
        <dbReference type="SAM" id="SignalP"/>
    </source>
</evidence>
<gene>
    <name evidence="3" type="ORF">B0A71_17130</name>
    <name evidence="2" type="ORF">BHE19_17380</name>
</gene>
<evidence type="ECO:0000313" key="2">
    <source>
        <dbReference type="EMBL" id="OHT43556.1"/>
    </source>
</evidence>
<evidence type="ECO:0000313" key="3">
    <source>
        <dbReference type="EMBL" id="OXB17344.1"/>
    </source>
</evidence>
<evidence type="ECO:0008006" key="6">
    <source>
        <dbReference type="Google" id="ProtNLM"/>
    </source>
</evidence>
<reference evidence="3 5" key="3">
    <citation type="submission" date="2016-11" db="EMBL/GenBank/DDBJ databases">
        <title>Whole genomes of Flavobacteriaceae.</title>
        <authorList>
            <person name="Stine C."/>
            <person name="Li C."/>
            <person name="Tadesse D."/>
        </authorList>
    </citation>
    <scope>NUCLEOTIDE SEQUENCE [LARGE SCALE GENOMIC DNA]</scope>
    <source>
        <strain evidence="3 5">ATCC BAA-2541</strain>
    </source>
</reference>
<dbReference type="SUPFAM" id="SSF56925">
    <property type="entry name" value="OMPA-like"/>
    <property type="match status" value="1"/>
</dbReference>
<reference evidence="4" key="1">
    <citation type="submission" date="2016-09" db="EMBL/GenBank/DDBJ databases">
        <authorList>
            <person name="Chen S."/>
            <person name="Walker E."/>
        </authorList>
    </citation>
    <scope>NUCLEOTIDE SEQUENCE [LARGE SCALE GENOMIC DNA]</scope>
    <source>
        <strain evidence="4">MSU</strain>
    </source>
</reference>
<dbReference type="EMBL" id="MIKE01000027">
    <property type="protein sequence ID" value="OHT43556.1"/>
    <property type="molecule type" value="Genomic_DNA"/>
</dbReference>
<evidence type="ECO:0000313" key="4">
    <source>
        <dbReference type="Proteomes" id="UP000180252"/>
    </source>
</evidence>
<accession>A0A1S1J2Z4</accession>
<dbReference type="Proteomes" id="UP000180252">
    <property type="component" value="Unassembled WGS sequence"/>
</dbReference>
<keyword evidence="5" id="KW-1185">Reference proteome</keyword>
<comment type="caution">
    <text evidence="2">The sequence shown here is derived from an EMBL/GenBank/DDBJ whole genome shotgun (WGS) entry which is preliminary data.</text>
</comment>
<dbReference type="AlphaFoldDB" id="A0A1S1J2Z4"/>